<reference evidence="3" key="1">
    <citation type="submission" date="2017-04" db="EMBL/GenBank/DDBJ databases">
        <title>Unexpected and diverse lifestyles within the genus Limnohabitans.</title>
        <authorList>
            <person name="Kasalicky V."/>
            <person name="Mehrshad M."/>
            <person name="Andrei S.-A."/>
            <person name="Salcher M."/>
            <person name="Kratochvilova H."/>
            <person name="Simek K."/>
            <person name="Ghai R."/>
        </authorList>
    </citation>
    <scope>NUCLEOTIDE SEQUENCE [LARGE SCALE GENOMIC DNA]</scope>
    <source>
        <strain evidence="3">II-D5</strain>
    </source>
</reference>
<dbReference type="Proteomes" id="UP000037507">
    <property type="component" value="Unassembled WGS sequence"/>
</dbReference>
<dbReference type="RefSeq" id="WP_053175596.1">
    <property type="nucleotide sequence ID" value="NZ_LFYT02000023.1"/>
</dbReference>
<accession>A0A2T7UAY6</accession>
<protein>
    <recommendedName>
        <fullName evidence="5">GSCFA domain-containing protein</fullName>
    </recommendedName>
</protein>
<dbReference type="InterPro" id="IPR014982">
    <property type="entry name" value="GSCFA"/>
</dbReference>
<dbReference type="Gene3D" id="3.40.50.12080">
    <property type="match status" value="1"/>
</dbReference>
<evidence type="ECO:0008006" key="5">
    <source>
        <dbReference type="Google" id="ProtNLM"/>
    </source>
</evidence>
<dbReference type="AlphaFoldDB" id="A0A2T7UAY6"/>
<dbReference type="EMBL" id="LFYT02000023">
    <property type="protein sequence ID" value="PVE41824.1"/>
    <property type="molecule type" value="Genomic_DNA"/>
</dbReference>
<sequence>MKAFWAQWLARSGRSSLDVERLGGALTAGRSSFGLQSLVEPQACIAGGSRIVFVGNCQVSMLASLCNAMQKEVEAICWELTPKFFALLEKSRFDDANWAGVRRIWAHPNERWTAWLQKQPEHFQARVRPLPTIDTLGFHPDCAYVHVQGKAVDSPIGAYHSALVLWGFLQGLSKKATRELFNAQVFRHLGYFELQAVGIDHLVHKGRQCGMPMHRWLAQWQESGVWMHTINHPKPHVLADVALHCLHQLGLQGAPEARDVVLDELALSPCWPVYPAVAQALGLRTEGGYGFKGRHSLRLHAKPAHFVGLDVFIDASYALYARYAPGDLRCDRLDAQAFAQLPALLARVPEPVSRSAPARGNPYNGLPDHQFWRRSVGQVAACDLDPVLGAPFRISPADKVATAGSCFAQHIARTLVAHGFHYLVTERADDLPPETQQARQFGVFSARFGNVYTARQLRQLLEMALGEAPSPPGLVWPREDGRWVDGLRPYIEPDGFDDEAQALASRQQMLACTSDMFQGCDVLVFTLGLTEAWHRTADGVVLPLAPGVASWFAPMDEFAFVNFSHEQVLADMRAFLWLLKSVNPKVRVVLTVSPVPLVATYEQRSVMASTAYSKAVLRTVAQELVNEFACVAYFASYEVITAAPNAGKYFAADWRNVTPEGVAHVMGLFMKHFASGGGDSHHTQDVQAFGLHQTDLDMATRSVGAVICDEQRLDADLA</sequence>
<evidence type="ECO:0000259" key="1">
    <source>
        <dbReference type="Pfam" id="PF08885"/>
    </source>
</evidence>
<gene>
    <name evidence="3" type="ORF">H663_015285</name>
</gene>
<feature type="domain" description="GSCFA" evidence="1">
    <location>
        <begin position="399"/>
        <end position="669"/>
    </location>
</feature>
<evidence type="ECO:0000313" key="3">
    <source>
        <dbReference type="EMBL" id="PVE41824.1"/>
    </source>
</evidence>
<dbReference type="Pfam" id="PF08885">
    <property type="entry name" value="GSCFA"/>
    <property type="match status" value="1"/>
</dbReference>
<proteinExistence type="predicted"/>
<dbReference type="STRING" id="1293045.H663_17090"/>
<name>A0A2T7UAY6_9BURK</name>
<keyword evidence="4" id="KW-1185">Reference proteome</keyword>
<dbReference type="Pfam" id="PF18588">
    <property type="entry name" value="WcbI"/>
    <property type="match status" value="1"/>
</dbReference>
<evidence type="ECO:0000259" key="2">
    <source>
        <dbReference type="Pfam" id="PF18588"/>
    </source>
</evidence>
<feature type="domain" description="Polysaccharide biosynthesis enzyme WcbI" evidence="2">
    <location>
        <begin position="51"/>
        <end position="253"/>
    </location>
</feature>
<organism evidence="3 4">
    <name type="scientific">Limnohabitans planktonicus II-D5</name>
    <dbReference type="NCBI Taxonomy" id="1293045"/>
    <lineage>
        <taxon>Bacteria</taxon>
        <taxon>Pseudomonadati</taxon>
        <taxon>Pseudomonadota</taxon>
        <taxon>Betaproteobacteria</taxon>
        <taxon>Burkholderiales</taxon>
        <taxon>Comamonadaceae</taxon>
        <taxon>Limnohabitans</taxon>
    </lineage>
</organism>
<evidence type="ECO:0000313" key="4">
    <source>
        <dbReference type="Proteomes" id="UP000037507"/>
    </source>
</evidence>
<dbReference type="InterPro" id="IPR041307">
    <property type="entry name" value="WcbI"/>
</dbReference>
<comment type="caution">
    <text evidence="3">The sequence shown here is derived from an EMBL/GenBank/DDBJ whole genome shotgun (WGS) entry which is preliminary data.</text>
</comment>